<dbReference type="RefSeq" id="WP_264788406.1">
    <property type="nucleotide sequence ID" value="NZ_AP026867.1"/>
</dbReference>
<name>A0A916DVG2_9BACT</name>
<dbReference type="AlphaFoldDB" id="A0A916DVG2"/>
<accession>A0A916DVG2</accession>
<feature type="transmembrane region" description="Helical" evidence="1">
    <location>
        <begin position="56"/>
        <end position="76"/>
    </location>
</feature>
<dbReference type="PANTHER" id="PTHR14136:SF17">
    <property type="entry name" value="BTB_POZ DOMAIN-CONTAINING PROTEIN KCTD9"/>
    <property type="match status" value="1"/>
</dbReference>
<feature type="transmembrane region" description="Helical" evidence="1">
    <location>
        <begin position="396"/>
        <end position="418"/>
    </location>
</feature>
<feature type="transmembrane region" description="Helical" evidence="1">
    <location>
        <begin position="88"/>
        <end position="105"/>
    </location>
</feature>
<feature type="transmembrane region" description="Helical" evidence="1">
    <location>
        <begin position="18"/>
        <end position="36"/>
    </location>
</feature>
<keyword evidence="1" id="KW-1133">Transmembrane helix</keyword>
<feature type="transmembrane region" description="Helical" evidence="1">
    <location>
        <begin position="424"/>
        <end position="444"/>
    </location>
</feature>
<dbReference type="PANTHER" id="PTHR14136">
    <property type="entry name" value="BTB_POZ DOMAIN-CONTAINING PROTEIN KCTD9"/>
    <property type="match status" value="1"/>
</dbReference>
<keyword evidence="3" id="KW-1185">Reference proteome</keyword>
<dbReference type="EMBL" id="AP026867">
    <property type="protein sequence ID" value="BDS13106.1"/>
    <property type="molecule type" value="Genomic_DNA"/>
</dbReference>
<evidence type="ECO:0000313" key="2">
    <source>
        <dbReference type="EMBL" id="BDS13106.1"/>
    </source>
</evidence>
<reference evidence="2" key="1">
    <citation type="submission" date="2022-09" db="EMBL/GenBank/DDBJ databases">
        <title>Aureispira anguillicida sp. nov., isolated from Leptocephalus of Japanese eel Anguilla japonica.</title>
        <authorList>
            <person name="Yuasa K."/>
            <person name="Mekata T."/>
            <person name="Ikunari K."/>
        </authorList>
    </citation>
    <scope>NUCLEOTIDE SEQUENCE</scope>
    <source>
        <strain evidence="2">EL160426</strain>
    </source>
</reference>
<dbReference type="Proteomes" id="UP001060919">
    <property type="component" value="Chromosome"/>
</dbReference>
<dbReference type="Pfam" id="PF00805">
    <property type="entry name" value="Pentapeptide"/>
    <property type="match status" value="7"/>
</dbReference>
<dbReference type="SUPFAM" id="SSF141571">
    <property type="entry name" value="Pentapeptide repeat-like"/>
    <property type="match status" value="4"/>
</dbReference>
<evidence type="ECO:0000256" key="1">
    <source>
        <dbReference type="SAM" id="Phobius"/>
    </source>
</evidence>
<keyword evidence="1" id="KW-0812">Transmembrane</keyword>
<feature type="transmembrane region" description="Helical" evidence="1">
    <location>
        <begin position="111"/>
        <end position="128"/>
    </location>
</feature>
<feature type="transmembrane region" description="Helical" evidence="1">
    <location>
        <begin position="281"/>
        <end position="300"/>
    </location>
</feature>
<dbReference type="InterPro" id="IPR051082">
    <property type="entry name" value="Pentapeptide-BTB/POZ_domain"/>
</dbReference>
<organism evidence="2 3">
    <name type="scientific">Aureispira anguillae</name>
    <dbReference type="NCBI Taxonomy" id="2864201"/>
    <lineage>
        <taxon>Bacteria</taxon>
        <taxon>Pseudomonadati</taxon>
        <taxon>Bacteroidota</taxon>
        <taxon>Saprospiria</taxon>
        <taxon>Saprospirales</taxon>
        <taxon>Saprospiraceae</taxon>
        <taxon>Aureispira</taxon>
    </lineage>
</organism>
<gene>
    <name evidence="2" type="ORF">AsAng_0038340</name>
</gene>
<feature type="transmembrane region" description="Helical" evidence="1">
    <location>
        <begin position="320"/>
        <end position="344"/>
    </location>
</feature>
<sequence length="923" mass="104005">MNELFNIFYSPKGRISRLWYLGTSLIVLSIFFLSPYPLIIDLVQHWKLLSVKETQLLLLSIIIGGMIYSSWIIVSLKRIKDRNYNLKWRYFLLLLFLFILILVVSAVYNHFMISIIVHLLATSYLLSLESYSTANNNGPPFRFVFPWIGIDDKDKNTALLEKIENYELYVKENGLKGENANFAQDDFSGMMLLNRNFTGANLSAANFDGANLHNCIFKNAIIKNASFRAADLSHTDFTNCKGSQEAIFARASLEGSNLTDDLVDPETLVQIGELAKITKPIFIGLLSACIYSWITIATIQDIAIISDSREVVLPIIQVKIAVSGFFFITPVILYFIFLYFNLYLRKLWKEVSSLPFKLQNGKEAITKVYPWLLISIGNSNFIDETTPYSSFKRIEIIICFLLAWWVVPLTMGIFWIDSLVRHDWWMASFLICMLILSVSTALIYQINSLSVLYRKQLSKGSPWKPAIILGLLVSCCVLYTYNGMVGIQQPKYTANLERAFLVPIPSGYIASTDKEKYKDIIGPNLSGCDLRFAKARGVFGVQSIFVGANMEGIILKNSCLTKADFRGVQADSADFSYADLSMSIFGGISIDSVSFGQKKIKERNYKAKKRINNLRKFSRGAKLKGANLSSIKADGVNFIGIELNSVNLSRAKLRRANFWGAELIEADFRYAKLERVYFSYAQADFANFSYTQADSADFSYAQVDSANFWGAELRGANFSSAQANLADFSSTQLENANFWGAELREANFSYTQANSAYFSSAELIEADFRYAQAGSAYFSSAKLGEADFSSAQADFAYFSYAQADSACFSSAQLRRADFSSTQLKGADFSSAELGGANFSSSRLERANFWGANLEGTNLTNATLDSGFVHITAWLDSLETWNVVGIKELIKTYKIDTVKNYRSWDKEKKYPRYYIKRRESTEDN</sequence>
<evidence type="ECO:0000313" key="3">
    <source>
        <dbReference type="Proteomes" id="UP001060919"/>
    </source>
</evidence>
<dbReference type="KEGG" id="aup:AsAng_0038340"/>
<dbReference type="InterPro" id="IPR001646">
    <property type="entry name" value="5peptide_repeat"/>
</dbReference>
<keyword evidence="1" id="KW-0472">Membrane</keyword>
<dbReference type="Gene3D" id="2.160.20.80">
    <property type="entry name" value="E3 ubiquitin-protein ligase SopA"/>
    <property type="match status" value="4"/>
</dbReference>
<protein>
    <submittedName>
        <fullName evidence="2">Pentapeptide repeat-containing protein</fullName>
    </submittedName>
</protein>
<feature type="transmembrane region" description="Helical" evidence="1">
    <location>
        <begin position="465"/>
        <end position="481"/>
    </location>
</feature>
<proteinExistence type="predicted"/>